<accession>A0ABX2IP49</accession>
<gene>
    <name evidence="10" type="primary">lptF</name>
    <name evidence="10" type="ORF">HJ583_015660</name>
</gene>
<feature type="transmembrane region" description="Helical" evidence="9">
    <location>
        <begin position="12"/>
        <end position="35"/>
    </location>
</feature>
<dbReference type="InterPro" id="IPR005495">
    <property type="entry name" value="LptG/LptF_permease"/>
</dbReference>
<dbReference type="InterPro" id="IPR030922">
    <property type="entry name" value="LptF"/>
</dbReference>
<keyword evidence="4" id="KW-1003">Cell membrane</keyword>
<dbReference type="PANTHER" id="PTHR33529">
    <property type="entry name" value="SLR0882 PROTEIN-RELATED"/>
    <property type="match status" value="1"/>
</dbReference>
<keyword evidence="6 9" id="KW-0812">Transmembrane</keyword>
<evidence type="ECO:0000256" key="2">
    <source>
        <dbReference type="ARBA" id="ARBA00014213"/>
    </source>
</evidence>
<evidence type="ECO:0000256" key="6">
    <source>
        <dbReference type="ARBA" id="ARBA00022692"/>
    </source>
</evidence>
<feature type="transmembrane region" description="Helical" evidence="9">
    <location>
        <begin position="47"/>
        <end position="76"/>
    </location>
</feature>
<evidence type="ECO:0000256" key="8">
    <source>
        <dbReference type="ARBA" id="ARBA00023136"/>
    </source>
</evidence>
<comment type="caution">
    <text evidence="10">The sequence shown here is derived from an EMBL/GenBank/DDBJ whole genome shotgun (WGS) entry which is preliminary data.</text>
</comment>
<dbReference type="EMBL" id="JABCSC020000004">
    <property type="protein sequence ID" value="NSL56469.1"/>
    <property type="molecule type" value="Genomic_DNA"/>
</dbReference>
<reference evidence="10 11" key="1">
    <citation type="submission" date="2020-06" db="EMBL/GenBank/DDBJ databases">
        <title>Draft genome of Uliginosibacterium sp. IMCC34675.</title>
        <authorList>
            <person name="Song J."/>
        </authorList>
    </citation>
    <scope>NUCLEOTIDE SEQUENCE [LARGE SCALE GENOMIC DNA]</scope>
    <source>
        <strain evidence="10 11">IMCC34675</strain>
    </source>
</reference>
<keyword evidence="11" id="KW-1185">Reference proteome</keyword>
<evidence type="ECO:0000256" key="5">
    <source>
        <dbReference type="ARBA" id="ARBA00022519"/>
    </source>
</evidence>
<evidence type="ECO:0000256" key="3">
    <source>
        <dbReference type="ARBA" id="ARBA00022448"/>
    </source>
</evidence>
<dbReference type="Pfam" id="PF03739">
    <property type="entry name" value="LptF_LptG"/>
    <property type="match status" value="1"/>
</dbReference>
<protein>
    <recommendedName>
        <fullName evidence="2">Lipopolysaccharide export system permease protein LptF</fullName>
    </recommendedName>
</protein>
<feature type="transmembrane region" description="Helical" evidence="9">
    <location>
        <begin position="298"/>
        <end position="320"/>
    </location>
</feature>
<evidence type="ECO:0000256" key="7">
    <source>
        <dbReference type="ARBA" id="ARBA00022989"/>
    </source>
</evidence>
<feature type="transmembrane region" description="Helical" evidence="9">
    <location>
        <begin position="326"/>
        <end position="350"/>
    </location>
</feature>
<keyword evidence="8 9" id="KW-0472">Membrane</keyword>
<evidence type="ECO:0000256" key="1">
    <source>
        <dbReference type="ARBA" id="ARBA00004429"/>
    </source>
</evidence>
<keyword evidence="7 9" id="KW-1133">Transmembrane helix</keyword>
<evidence type="ECO:0000256" key="9">
    <source>
        <dbReference type="SAM" id="Phobius"/>
    </source>
</evidence>
<evidence type="ECO:0000313" key="11">
    <source>
        <dbReference type="Proteomes" id="UP000778523"/>
    </source>
</evidence>
<organism evidence="10 11">
    <name type="scientific">Uliginosibacterium aquaticum</name>
    <dbReference type="NCBI Taxonomy" id="2731212"/>
    <lineage>
        <taxon>Bacteria</taxon>
        <taxon>Pseudomonadati</taxon>
        <taxon>Pseudomonadota</taxon>
        <taxon>Betaproteobacteria</taxon>
        <taxon>Rhodocyclales</taxon>
        <taxon>Zoogloeaceae</taxon>
        <taxon>Uliginosibacterium</taxon>
    </lineage>
</organism>
<proteinExistence type="predicted"/>
<dbReference type="PANTHER" id="PTHR33529:SF7">
    <property type="entry name" value="LIPOPOLYSACCHARIDE EXPORT SYSTEM PERMEASE PROTEIN LPTF"/>
    <property type="match status" value="1"/>
</dbReference>
<feature type="transmembrane region" description="Helical" evidence="9">
    <location>
        <begin position="265"/>
        <end position="286"/>
    </location>
</feature>
<dbReference type="NCBIfam" id="TIGR04407">
    <property type="entry name" value="LptF_YjgP"/>
    <property type="match status" value="1"/>
</dbReference>
<keyword evidence="3" id="KW-0813">Transport</keyword>
<evidence type="ECO:0000313" key="10">
    <source>
        <dbReference type="EMBL" id="NSL56469.1"/>
    </source>
</evidence>
<dbReference type="RefSeq" id="WP_170022800.1">
    <property type="nucleotide sequence ID" value="NZ_JABCSC020000004.1"/>
</dbReference>
<evidence type="ECO:0000256" key="4">
    <source>
        <dbReference type="ARBA" id="ARBA00022475"/>
    </source>
</evidence>
<feature type="transmembrane region" description="Helical" evidence="9">
    <location>
        <begin position="97"/>
        <end position="120"/>
    </location>
</feature>
<keyword evidence="5" id="KW-0997">Cell inner membrane</keyword>
<comment type="subcellular location">
    <subcellularLocation>
        <location evidence="1">Cell inner membrane</location>
        <topology evidence="1">Multi-pass membrane protein</topology>
    </subcellularLocation>
</comment>
<sequence>MIFRRAAMREFASTAAAIFVALFFILVTVILVRLLSQAAGGRLPADAVLALIGFSTLNHLPVTLALSVFVAVLLSLSRSYRDSEMVVWFSSGLSLTAWLRPVLAFVMPIVAVIAALSLFLSPWAQGKALEYRKRLETRDEVSRVAPGVFRESVSAQRVFFVESVDREAGKVRNVFINSSKDGRQDLTVAAEGLVESASNGDRFVVLFNGHRYEGEPGSAEYRVMAFERYAVRIEPKEIGVIEFTPRTLTTLNLFLLPSNANKAELAWRFGIPLATLLLALLAIPLSFVNPRAGRANSLIFAVLAFAVYFNLLGVSQAWIAKGKLDVLAGMVSVHGGMFLLLVLLFGWRMLPDLRRFKR</sequence>
<dbReference type="Proteomes" id="UP000778523">
    <property type="component" value="Unassembled WGS sequence"/>
</dbReference>
<name>A0ABX2IP49_9RHOO</name>